<keyword evidence="2 4" id="KW-0732">Signal</keyword>
<keyword evidence="7" id="KW-1185">Reference proteome</keyword>
<dbReference type="PANTHER" id="PTHR30483:SF6">
    <property type="entry name" value="PERIPLASMIC BINDING PROTEIN OF ABC TRANSPORTER FOR NATURAL AMINO ACIDS"/>
    <property type="match status" value="1"/>
</dbReference>
<dbReference type="InterPro" id="IPR022478">
    <property type="entry name" value="ABC_transptr_sub-bd_PQQ"/>
</dbReference>
<evidence type="ECO:0000259" key="5">
    <source>
        <dbReference type="Pfam" id="PF13458"/>
    </source>
</evidence>
<dbReference type="Gene3D" id="3.40.50.2300">
    <property type="match status" value="3"/>
</dbReference>
<dbReference type="NCBIfam" id="TIGR03863">
    <property type="entry name" value="PQQ_ABC_bind"/>
    <property type="match status" value="1"/>
</dbReference>
<evidence type="ECO:0000313" key="6">
    <source>
        <dbReference type="EMBL" id="RAH99346.1"/>
    </source>
</evidence>
<reference evidence="6 7" key="1">
    <citation type="submission" date="2018-05" db="EMBL/GenBank/DDBJ databases">
        <title>Acuticoccus sediminis sp. nov., isolated from deep-sea sediment of Indian Ocean.</title>
        <authorList>
            <person name="Liu X."/>
            <person name="Lai Q."/>
            <person name="Du Y."/>
            <person name="Sun F."/>
            <person name="Zhang X."/>
            <person name="Wang S."/>
            <person name="Shao Z."/>
        </authorList>
    </citation>
    <scope>NUCLEOTIDE SEQUENCE [LARGE SCALE GENOMIC DNA]</scope>
    <source>
        <strain evidence="6 7">PTG4-2</strain>
    </source>
</reference>
<dbReference type="EMBL" id="QHHQ01000005">
    <property type="protein sequence ID" value="RAH99346.1"/>
    <property type="molecule type" value="Genomic_DNA"/>
</dbReference>
<dbReference type="InterPro" id="IPR028081">
    <property type="entry name" value="Leu-bd"/>
</dbReference>
<accession>A0A8B2NUM7</accession>
<dbReference type="InterPro" id="IPR028082">
    <property type="entry name" value="Peripla_BP_I"/>
</dbReference>
<protein>
    <submittedName>
        <fullName evidence="6">Branched-chain amino acid ABC transporter substrate-binding protein</fullName>
    </submittedName>
</protein>
<dbReference type="CDD" id="cd06268">
    <property type="entry name" value="PBP1_ABC_transporter_LIVBP-like"/>
    <property type="match status" value="1"/>
</dbReference>
<evidence type="ECO:0000256" key="1">
    <source>
        <dbReference type="ARBA" id="ARBA00010062"/>
    </source>
</evidence>
<name>A0A8B2NUM7_9HYPH</name>
<dbReference type="InterPro" id="IPR051010">
    <property type="entry name" value="BCAA_transport"/>
</dbReference>
<evidence type="ECO:0000256" key="2">
    <source>
        <dbReference type="ARBA" id="ARBA00022729"/>
    </source>
</evidence>
<organism evidence="6 7">
    <name type="scientific">Acuticoccus sediminis</name>
    <dbReference type="NCBI Taxonomy" id="2184697"/>
    <lineage>
        <taxon>Bacteria</taxon>
        <taxon>Pseudomonadati</taxon>
        <taxon>Pseudomonadota</taxon>
        <taxon>Alphaproteobacteria</taxon>
        <taxon>Hyphomicrobiales</taxon>
        <taxon>Amorphaceae</taxon>
        <taxon>Acuticoccus</taxon>
    </lineage>
</organism>
<evidence type="ECO:0000313" key="7">
    <source>
        <dbReference type="Proteomes" id="UP000249590"/>
    </source>
</evidence>
<comment type="similarity">
    <text evidence="1">Belongs to the leucine-binding protein family.</text>
</comment>
<gene>
    <name evidence="6" type="ORF">DLJ53_22695</name>
</gene>
<feature type="signal peptide" evidence="4">
    <location>
        <begin position="1"/>
        <end position="20"/>
    </location>
</feature>
<keyword evidence="3" id="KW-0029">Amino-acid transport</keyword>
<feature type="domain" description="Leucine-binding protein" evidence="5">
    <location>
        <begin position="52"/>
        <end position="204"/>
    </location>
</feature>
<dbReference type="PANTHER" id="PTHR30483">
    <property type="entry name" value="LEUCINE-SPECIFIC-BINDING PROTEIN"/>
    <property type="match status" value="1"/>
</dbReference>
<comment type="caution">
    <text evidence="6">The sequence shown here is derived from an EMBL/GenBank/DDBJ whole genome shotgun (WGS) entry which is preliminary data.</text>
</comment>
<dbReference type="OrthoDB" id="5341635at2"/>
<dbReference type="GO" id="GO:0006865">
    <property type="term" value="P:amino acid transport"/>
    <property type="evidence" value="ECO:0007669"/>
    <property type="project" value="UniProtKB-KW"/>
</dbReference>
<dbReference type="Proteomes" id="UP000249590">
    <property type="component" value="Unassembled WGS sequence"/>
</dbReference>
<keyword evidence="3" id="KW-0813">Transport</keyword>
<evidence type="ECO:0000256" key="3">
    <source>
        <dbReference type="ARBA" id="ARBA00022970"/>
    </source>
</evidence>
<proteinExistence type="inferred from homology"/>
<evidence type="ECO:0000256" key="4">
    <source>
        <dbReference type="SAM" id="SignalP"/>
    </source>
</evidence>
<dbReference type="SUPFAM" id="SSF53822">
    <property type="entry name" value="Periplasmic binding protein-like I"/>
    <property type="match status" value="1"/>
</dbReference>
<feature type="chain" id="PRO_5032774179" evidence="4">
    <location>
        <begin position="21"/>
        <end position="393"/>
    </location>
</feature>
<sequence>MAGLGLLVAVWLGASPAVMAAEADRISIGYIFPAERELTLSILDRPTADFGLAGAELAIADNNTTGRFTGQEYKLLPAPVEAVEDAFAAIDAFAEAGAAAAVVDLPAEELVEVAAAAAERDMLVFNVGAPDDRLRVETCPANVVHIVPSRAMLADALAQFLAWKKWNRWFLVTGSHPEDAAFAAAIKRAAARFGGRIVEERVFEDTGGARTTDSGHVQVQRRLPVFLQGAPEHDVVIVADESEVFGTYVPYNTWSPRPVAGTAGLVPTAWSPAHEQWAGIQVQNRFRDAFNRRMQAVDMLAWMAVRAVGEAATRASTSDPAAIRQYILGPDFELAAFKGEALTIRDWNRQLRQPILLTSDKFVVSVSPQEGFLHPTSFLDTLGYDRAESRCAS</sequence>
<dbReference type="AlphaFoldDB" id="A0A8B2NUM7"/>
<dbReference type="Pfam" id="PF13458">
    <property type="entry name" value="Peripla_BP_6"/>
    <property type="match status" value="1"/>
</dbReference>
<dbReference type="RefSeq" id="WP_111349496.1">
    <property type="nucleotide sequence ID" value="NZ_QHHQ01000005.1"/>
</dbReference>